<reference evidence="2" key="1">
    <citation type="submission" date="2022-11" db="EMBL/GenBank/DDBJ databases">
        <authorList>
            <person name="Petersen C."/>
        </authorList>
    </citation>
    <scope>NUCLEOTIDE SEQUENCE</scope>
    <source>
        <strain evidence="2">IBT 30069</strain>
    </source>
</reference>
<gene>
    <name evidence="2" type="ORF">N7456_012213</name>
</gene>
<dbReference type="Pfam" id="PF12351">
    <property type="entry name" value="Fig1"/>
    <property type="match status" value="1"/>
</dbReference>
<keyword evidence="1" id="KW-0812">Transmembrane</keyword>
<accession>A0A9W9EV87</accession>
<feature type="transmembrane region" description="Helical" evidence="1">
    <location>
        <begin position="63"/>
        <end position="87"/>
    </location>
</feature>
<protein>
    <submittedName>
        <fullName evidence="2">Ca2+ regulator and membrane fusion protein Fig1-domain-containing protein</fullName>
    </submittedName>
</protein>
<dbReference type="OrthoDB" id="3550957at2759"/>
<organism evidence="2 3">
    <name type="scientific">Penicillium angulare</name>
    <dbReference type="NCBI Taxonomy" id="116970"/>
    <lineage>
        <taxon>Eukaryota</taxon>
        <taxon>Fungi</taxon>
        <taxon>Dikarya</taxon>
        <taxon>Ascomycota</taxon>
        <taxon>Pezizomycotina</taxon>
        <taxon>Eurotiomycetes</taxon>
        <taxon>Eurotiomycetidae</taxon>
        <taxon>Eurotiales</taxon>
        <taxon>Aspergillaceae</taxon>
        <taxon>Penicillium</taxon>
    </lineage>
</organism>
<keyword evidence="1" id="KW-1133">Transmembrane helix</keyword>
<keyword evidence="1" id="KW-0472">Membrane</keyword>
<evidence type="ECO:0000256" key="1">
    <source>
        <dbReference type="SAM" id="Phobius"/>
    </source>
</evidence>
<dbReference type="GO" id="GO:0043332">
    <property type="term" value="C:mating projection tip"/>
    <property type="evidence" value="ECO:0007669"/>
    <property type="project" value="TreeGrafter"/>
</dbReference>
<feature type="transmembrane region" description="Helical" evidence="1">
    <location>
        <begin position="194"/>
        <end position="215"/>
    </location>
</feature>
<reference evidence="2" key="2">
    <citation type="journal article" date="2023" name="IMA Fungus">
        <title>Comparative genomic study of the Penicillium genus elucidates a diverse pangenome and 15 lateral gene transfer events.</title>
        <authorList>
            <person name="Petersen C."/>
            <person name="Sorensen T."/>
            <person name="Nielsen M.R."/>
            <person name="Sondergaard T.E."/>
            <person name="Sorensen J.L."/>
            <person name="Fitzpatrick D.A."/>
            <person name="Frisvad J.C."/>
            <person name="Nielsen K.L."/>
        </authorList>
    </citation>
    <scope>NUCLEOTIDE SEQUENCE</scope>
    <source>
        <strain evidence="2">IBT 30069</strain>
    </source>
</reference>
<dbReference type="AlphaFoldDB" id="A0A9W9EV87"/>
<dbReference type="InterPro" id="IPR033481">
    <property type="entry name" value="Dni1/Fig1"/>
</dbReference>
<feature type="transmembrane region" description="Helical" evidence="1">
    <location>
        <begin position="236"/>
        <end position="257"/>
    </location>
</feature>
<sequence>MGRLELIVNSISLTLFQAHPRDLQLENLYTQTHAKTFQAGSATMAKFAATVARFMPMIGYHHVLMMILAIAVLFLSLLIAGCSSSNLRNVYLLSLQYKDTSSMVLSDQSIVSTEIVHAVQNITQSGDEPTFEVRAGYTGLCAMLNGGEWVCSTSAKGLADIIRPSSSSANGTHDPLNLIYIANGFKEDIVFDGLLFVVIATAIIASVMLSTFPGWHEEEDDAGSAVEVKPFPSRPMTQAVLVTSIVGMSFCFVSVLWQHMNSAAAASMAEKLSYGQITGHVGTAAMTFGWLGMGLIAVEVFGIAIMILSISLIRRLTDEE</sequence>
<keyword evidence="3" id="KW-1185">Reference proteome</keyword>
<proteinExistence type="predicted"/>
<dbReference type="PANTHER" id="PTHR28092">
    <property type="entry name" value="FACTOR-INDUCED GENE 1 PROTEIN"/>
    <property type="match status" value="1"/>
</dbReference>
<feature type="transmembrane region" description="Helical" evidence="1">
    <location>
        <begin position="288"/>
        <end position="313"/>
    </location>
</feature>
<evidence type="ECO:0000313" key="3">
    <source>
        <dbReference type="Proteomes" id="UP001149165"/>
    </source>
</evidence>
<evidence type="ECO:0000313" key="2">
    <source>
        <dbReference type="EMBL" id="KAJ5088597.1"/>
    </source>
</evidence>
<dbReference type="PANTHER" id="PTHR28092:SF1">
    <property type="entry name" value="FACTOR-INDUCED GENE 1 PROTEIN"/>
    <property type="match status" value="1"/>
</dbReference>
<name>A0A9W9EV87_9EURO</name>
<comment type="caution">
    <text evidence="2">The sequence shown here is derived from an EMBL/GenBank/DDBJ whole genome shotgun (WGS) entry which is preliminary data.</text>
</comment>
<dbReference type="GO" id="GO:0016020">
    <property type="term" value="C:membrane"/>
    <property type="evidence" value="ECO:0007669"/>
    <property type="project" value="InterPro"/>
</dbReference>
<dbReference type="Proteomes" id="UP001149165">
    <property type="component" value="Unassembled WGS sequence"/>
</dbReference>
<dbReference type="GO" id="GO:0000747">
    <property type="term" value="P:conjugation with cellular fusion"/>
    <property type="evidence" value="ECO:0007669"/>
    <property type="project" value="TreeGrafter"/>
</dbReference>
<dbReference type="EMBL" id="JAPQKH010000007">
    <property type="protein sequence ID" value="KAJ5088597.1"/>
    <property type="molecule type" value="Genomic_DNA"/>
</dbReference>